<organism evidence="3 4">
    <name type="scientific">Heliomicrobium undosum</name>
    <dbReference type="NCBI Taxonomy" id="121734"/>
    <lineage>
        <taxon>Bacteria</taxon>
        <taxon>Bacillati</taxon>
        <taxon>Bacillota</taxon>
        <taxon>Clostridia</taxon>
        <taxon>Eubacteriales</taxon>
        <taxon>Heliobacteriaceae</taxon>
        <taxon>Heliomicrobium</taxon>
    </lineage>
</organism>
<keyword evidence="1" id="KW-0802">TPR repeat</keyword>
<evidence type="ECO:0000313" key="4">
    <source>
        <dbReference type="Proteomes" id="UP000463470"/>
    </source>
</evidence>
<dbReference type="PROSITE" id="PS50005">
    <property type="entry name" value="TPR"/>
    <property type="match status" value="1"/>
</dbReference>
<dbReference type="InterPro" id="IPR019734">
    <property type="entry name" value="TPR_rpt"/>
</dbReference>
<name>A0A845KYX8_9FIRM</name>
<dbReference type="SUPFAM" id="SSF52540">
    <property type="entry name" value="P-loop containing nucleoside triphosphate hydrolases"/>
    <property type="match status" value="1"/>
</dbReference>
<dbReference type="PANTHER" id="PTHR47691:SF3">
    <property type="entry name" value="HTH-TYPE TRANSCRIPTIONAL REGULATOR RV0890C-RELATED"/>
    <property type="match status" value="1"/>
</dbReference>
<dbReference type="InterPro" id="IPR038461">
    <property type="entry name" value="Schlafen_AlbA_2_dom_sf"/>
</dbReference>
<dbReference type="InterPro" id="IPR007421">
    <property type="entry name" value="Schlafen_AlbA_2_dom"/>
</dbReference>
<dbReference type="Gene3D" id="1.25.40.10">
    <property type="entry name" value="Tetratricopeptide repeat domain"/>
    <property type="match status" value="1"/>
</dbReference>
<dbReference type="PRINTS" id="PR00364">
    <property type="entry name" value="DISEASERSIST"/>
</dbReference>
<dbReference type="Gene3D" id="3.40.50.300">
    <property type="entry name" value="P-loop containing nucleotide triphosphate hydrolases"/>
    <property type="match status" value="1"/>
</dbReference>
<dbReference type="Proteomes" id="UP000463470">
    <property type="component" value="Unassembled WGS sequence"/>
</dbReference>
<accession>A0A845KYX8</accession>
<feature type="domain" description="Schlafen AlbA-2" evidence="2">
    <location>
        <begin position="29"/>
        <end position="158"/>
    </location>
</feature>
<dbReference type="OrthoDB" id="320597at2"/>
<protein>
    <recommendedName>
        <fullName evidence="2">Schlafen AlbA-2 domain-containing protein</fullName>
    </recommendedName>
</protein>
<dbReference type="AlphaFoldDB" id="A0A845KYX8"/>
<feature type="repeat" description="TPR" evidence="1">
    <location>
        <begin position="639"/>
        <end position="672"/>
    </location>
</feature>
<sequence>MEIIRQAIRNGRVDDSLANELATRKFECELWDYKEKIDLTSSEAKAEIARDCAAFHNKEGGYILIGVKDKTWDITGVDETILTSITQTHINDIIRSYIGERFGIIYRVCRIPLCRKPLGLIYVPPRTGRPVIMKKNGPQIGRDIMFRQGDIFIRSADSTCRATTDSHIEAIWGETAVSLPKVEPSNWNVVEYGFRLPPKPEPLIGRDRDRETVFQSLDSRNRWWISSIEGLGGVGKTALASEIVWELYREKRFETIISVSAKNRELSENRILPLKPELIGIDSVVDAILEATGFKEDLCSPIQVRIEMAKQLLESTESLLFLDNLETVDDPRVFDFLKNLPQPTRALVTSRRQPETGEDRIRLTGLAQTDSVKLVHRLLETWNLLQLADEESINSIVRTSGGLPLAILWLVGQVRLQQSTSFISQLNKEVPIVPEQILEFSFRNMFNLLSEDQKLILKLSALSPQEPLSIEHYMHLAEWDRDRTNKALNGLIQSSLFLTNATSSGITYSVLPITASFAFSELVKNRDYESAVRARYREMQFRQQDAKAIVDYLQSLFHGKDEAEQLAVGLAKAAAEEYSAGNYDKGRSLFDQAESYYDKSPYVFYTRATSELNAGNSAQAYVYFERATKLILKPTAKDAVVWKMWGQALKQEGDWQRAIEKLSIALSLNENDPYILHMMAFCQSKIGQYSGADRTYSKALQIIGDSNPRQRKLTLTAMAQNIYQWGENLERAINLINEAERLPGSNKRTIKLYDSIEKLIAEKKTMAKRVK</sequence>
<dbReference type="Pfam" id="PF04326">
    <property type="entry name" value="SLFN_AlbA_2"/>
    <property type="match status" value="1"/>
</dbReference>
<dbReference type="SMART" id="SM00028">
    <property type="entry name" value="TPR"/>
    <property type="match status" value="4"/>
</dbReference>
<dbReference type="InterPro" id="IPR011990">
    <property type="entry name" value="TPR-like_helical_dom_sf"/>
</dbReference>
<evidence type="ECO:0000259" key="2">
    <source>
        <dbReference type="Pfam" id="PF04326"/>
    </source>
</evidence>
<dbReference type="PANTHER" id="PTHR47691">
    <property type="entry name" value="REGULATOR-RELATED"/>
    <property type="match status" value="1"/>
</dbReference>
<proteinExistence type="predicted"/>
<reference evidence="3 4" key="1">
    <citation type="submission" date="2020-01" db="EMBL/GenBank/DDBJ databases">
        <title>Whole-genome sequence of Heliobacterium undosum DSM 13378.</title>
        <authorList>
            <person name="Kyndt J.A."/>
            <person name="Meyer T.E."/>
        </authorList>
    </citation>
    <scope>NUCLEOTIDE SEQUENCE [LARGE SCALE GENOMIC DNA]</scope>
    <source>
        <strain evidence="3 4">DSM 13378</strain>
    </source>
</reference>
<dbReference type="Gene3D" id="3.30.950.30">
    <property type="entry name" value="Schlafen, AAA domain"/>
    <property type="match status" value="1"/>
</dbReference>
<dbReference type="RefSeq" id="WP_161255033.1">
    <property type="nucleotide sequence ID" value="NZ_WXEY01000002.1"/>
</dbReference>
<evidence type="ECO:0000313" key="3">
    <source>
        <dbReference type="EMBL" id="MZP28833.1"/>
    </source>
</evidence>
<evidence type="ECO:0000256" key="1">
    <source>
        <dbReference type="PROSITE-ProRule" id="PRU00339"/>
    </source>
</evidence>
<dbReference type="InterPro" id="IPR027417">
    <property type="entry name" value="P-loop_NTPase"/>
</dbReference>
<dbReference type="GO" id="GO:0043531">
    <property type="term" value="F:ADP binding"/>
    <property type="evidence" value="ECO:0007669"/>
    <property type="project" value="InterPro"/>
</dbReference>
<dbReference type="EMBL" id="WXEY01000002">
    <property type="protein sequence ID" value="MZP28833.1"/>
    <property type="molecule type" value="Genomic_DNA"/>
</dbReference>
<dbReference type="SUPFAM" id="SSF48452">
    <property type="entry name" value="TPR-like"/>
    <property type="match status" value="1"/>
</dbReference>
<gene>
    <name evidence="3" type="ORF">GTO91_03805</name>
</gene>
<keyword evidence="4" id="KW-1185">Reference proteome</keyword>
<comment type="caution">
    <text evidence="3">The sequence shown here is derived from an EMBL/GenBank/DDBJ whole genome shotgun (WGS) entry which is preliminary data.</text>
</comment>